<sequence>MHVSSGLITYALSFAALATATLALEPWLISELTTFSPPDRPGSSPHSVINATISDPNDQTPVTAFCAATWTFEESPYGTVNACSEVPGGRWRFAMLEAADGEPSPTTNFKLRFELDKDGQTLAGTASFRVGENLSGLCSAGGVCSFSLKKENTPFAVKQTLEN</sequence>
<keyword evidence="3" id="KW-1185">Reference proteome</keyword>
<gene>
    <name evidence="2" type="ORF">MYCTH_2299844</name>
</gene>
<dbReference type="Proteomes" id="UP000007322">
    <property type="component" value="Chromosome 1"/>
</dbReference>
<proteinExistence type="predicted"/>
<dbReference type="InParanoid" id="G2Q051"/>
<evidence type="ECO:0000313" key="3">
    <source>
        <dbReference type="Proteomes" id="UP000007322"/>
    </source>
</evidence>
<evidence type="ECO:0008006" key="4">
    <source>
        <dbReference type="Google" id="ProtNLM"/>
    </source>
</evidence>
<dbReference type="eggNOG" id="ENOG502T143">
    <property type="taxonomic scope" value="Eukaryota"/>
</dbReference>
<reference evidence="2 3" key="1">
    <citation type="journal article" date="2011" name="Nat. Biotechnol.">
        <title>Comparative genomic analysis of the thermophilic biomass-degrading fungi Myceliophthora thermophila and Thielavia terrestris.</title>
        <authorList>
            <person name="Berka R.M."/>
            <person name="Grigoriev I.V."/>
            <person name="Otillar R."/>
            <person name="Salamov A."/>
            <person name="Grimwood J."/>
            <person name="Reid I."/>
            <person name="Ishmael N."/>
            <person name="John T."/>
            <person name="Darmond C."/>
            <person name="Moisan M.-C."/>
            <person name="Henrissat B."/>
            <person name="Coutinho P.M."/>
            <person name="Lombard V."/>
            <person name="Natvig D.O."/>
            <person name="Lindquist E."/>
            <person name="Schmutz J."/>
            <person name="Lucas S."/>
            <person name="Harris P."/>
            <person name="Powlowski J."/>
            <person name="Bellemare A."/>
            <person name="Taylor D."/>
            <person name="Butler G."/>
            <person name="de Vries R.P."/>
            <person name="Allijn I.E."/>
            <person name="van den Brink J."/>
            <person name="Ushinsky S."/>
            <person name="Storms R."/>
            <person name="Powell A.J."/>
            <person name="Paulsen I.T."/>
            <person name="Elbourne L.D.H."/>
            <person name="Baker S.E."/>
            <person name="Magnuson J."/>
            <person name="LaBoissiere S."/>
            <person name="Clutterbuck A.J."/>
            <person name="Martinez D."/>
            <person name="Wogulis M."/>
            <person name="de Leon A.L."/>
            <person name="Rey M.W."/>
            <person name="Tsang A."/>
        </authorList>
    </citation>
    <scope>NUCLEOTIDE SEQUENCE [LARGE SCALE GENOMIC DNA]</scope>
    <source>
        <strain evidence="3">ATCC 42464 / BCRC 31852 / DSM 1799</strain>
    </source>
</reference>
<dbReference type="EMBL" id="CP003002">
    <property type="protein sequence ID" value="AEO55725.1"/>
    <property type="molecule type" value="Genomic_DNA"/>
</dbReference>
<accession>G2Q051</accession>
<dbReference type="GeneID" id="11513198"/>
<dbReference type="AlphaFoldDB" id="G2Q051"/>
<keyword evidence="1" id="KW-0732">Signal</keyword>
<dbReference type="HOGENOM" id="CLU_1628195_0_0_1"/>
<organism evidence="2 3">
    <name type="scientific">Thermothelomyces thermophilus (strain ATCC 42464 / BCRC 31852 / DSM 1799)</name>
    <name type="common">Sporotrichum thermophile</name>
    <dbReference type="NCBI Taxonomy" id="573729"/>
    <lineage>
        <taxon>Eukaryota</taxon>
        <taxon>Fungi</taxon>
        <taxon>Dikarya</taxon>
        <taxon>Ascomycota</taxon>
        <taxon>Pezizomycotina</taxon>
        <taxon>Sordariomycetes</taxon>
        <taxon>Sordariomycetidae</taxon>
        <taxon>Sordariales</taxon>
        <taxon>Chaetomiaceae</taxon>
        <taxon>Thermothelomyces</taxon>
    </lineage>
</organism>
<feature type="chain" id="PRO_5003435938" description="AA1-like domain-containing protein" evidence="1">
    <location>
        <begin position="24"/>
        <end position="163"/>
    </location>
</feature>
<dbReference type="OrthoDB" id="5226619at2759"/>
<name>G2Q051_THET4</name>
<dbReference type="RefSeq" id="XP_003660970.1">
    <property type="nucleotide sequence ID" value="XM_003660922.1"/>
</dbReference>
<feature type="signal peptide" evidence="1">
    <location>
        <begin position="1"/>
        <end position="23"/>
    </location>
</feature>
<dbReference type="OMA" id="DRTWPCD"/>
<evidence type="ECO:0000313" key="2">
    <source>
        <dbReference type="EMBL" id="AEO55725.1"/>
    </source>
</evidence>
<protein>
    <recommendedName>
        <fullName evidence="4">AA1-like domain-containing protein</fullName>
    </recommendedName>
</protein>
<dbReference type="KEGG" id="mtm:MYCTH_2299844"/>
<evidence type="ECO:0000256" key="1">
    <source>
        <dbReference type="SAM" id="SignalP"/>
    </source>
</evidence>
<dbReference type="VEuPathDB" id="FungiDB:MYCTH_2299844"/>